<name>A0ACC6FRA0_9HELI</name>
<sequence length="219" mass="23434">MSAANVFVQGMLLGISLIVVIGPQNAFVIRQGLARSHILSVICVCLACDIVVMGLSVFGIGRAVNQGSVWFFVLGGCGIGFLLFYAFGSFRGAYRLLTSKNLQQSLESSHAATTQKRAIASTLALTLLNPNFYIDTFVIIGGVSATLTDPSAKGVFFLGLIGVSFVWYFGVGYGVRVFSSFFQSPRAWAALECFTGCIMCALCYGLGAVLYTEYKGLYA</sequence>
<dbReference type="EMBL" id="JANURN010000003">
    <property type="protein sequence ID" value="MDL0081801.1"/>
    <property type="molecule type" value="Genomic_DNA"/>
</dbReference>
<reference evidence="1 2" key="1">
    <citation type="journal article" date="2023" name="Microorganisms">
        <title>Isolation and Genomic Characteristics of Cat-Borne Campylobacter felis sp. nov. and Sheep-Borne Campylobacter ovis sp. nov.</title>
        <authorList>
            <person name="Wang H."/>
            <person name="Li Y."/>
            <person name="Gu Y."/>
            <person name="Zhou G."/>
            <person name="Chen X."/>
            <person name="Zhang X."/>
            <person name="Shao Z."/>
            <person name="Zhang J."/>
            <person name="Zhang M."/>
        </authorList>
    </citation>
    <scope>NUCLEOTIDE SEQUENCE [LARGE SCALE GENOMIC DNA]</scope>
    <source>
        <strain evidence="1 2">XJK30-2</strain>
    </source>
</reference>
<keyword evidence="2" id="KW-1185">Reference proteome</keyword>
<evidence type="ECO:0000313" key="1">
    <source>
        <dbReference type="EMBL" id="MDL0081801.1"/>
    </source>
</evidence>
<accession>A0ACC6FRA0</accession>
<organism evidence="1 2">
    <name type="scientific">Helicobacter zhangjianzhongii</name>
    <dbReference type="NCBI Taxonomy" id="2974574"/>
    <lineage>
        <taxon>Bacteria</taxon>
        <taxon>Pseudomonadati</taxon>
        <taxon>Campylobacterota</taxon>
        <taxon>Epsilonproteobacteria</taxon>
        <taxon>Campylobacterales</taxon>
        <taxon>Helicobacteraceae</taxon>
        <taxon>Helicobacter</taxon>
    </lineage>
</organism>
<gene>
    <name evidence="1" type="ORF">NYG90_03755</name>
</gene>
<dbReference type="Proteomes" id="UP001173802">
    <property type="component" value="Unassembled WGS sequence"/>
</dbReference>
<protein>
    <submittedName>
        <fullName evidence="1">LysE family transporter</fullName>
    </submittedName>
</protein>
<comment type="caution">
    <text evidence="1">The sequence shown here is derived from an EMBL/GenBank/DDBJ whole genome shotgun (WGS) entry which is preliminary data.</text>
</comment>
<evidence type="ECO:0000313" key="2">
    <source>
        <dbReference type="Proteomes" id="UP001173802"/>
    </source>
</evidence>
<proteinExistence type="predicted"/>